<comment type="caution">
    <text evidence="2">The sequence shown here is derived from an EMBL/GenBank/DDBJ whole genome shotgun (WGS) entry which is preliminary data.</text>
</comment>
<dbReference type="RefSeq" id="WP_379320276.1">
    <property type="nucleotide sequence ID" value="NZ_JBHTLM010000012.1"/>
</dbReference>
<keyword evidence="1" id="KW-0812">Transmembrane</keyword>
<reference evidence="3" key="1">
    <citation type="journal article" date="2019" name="Int. J. Syst. Evol. Microbiol.">
        <title>The Global Catalogue of Microorganisms (GCM) 10K type strain sequencing project: providing services to taxonomists for standard genome sequencing and annotation.</title>
        <authorList>
            <consortium name="The Broad Institute Genomics Platform"/>
            <consortium name="The Broad Institute Genome Sequencing Center for Infectious Disease"/>
            <person name="Wu L."/>
            <person name="Ma J."/>
        </authorList>
    </citation>
    <scope>NUCLEOTIDE SEQUENCE [LARGE SCALE GENOMIC DNA]</scope>
    <source>
        <strain evidence="3">CCUG 59189</strain>
    </source>
</reference>
<dbReference type="Proteomes" id="UP001597262">
    <property type="component" value="Unassembled WGS sequence"/>
</dbReference>
<evidence type="ECO:0000313" key="2">
    <source>
        <dbReference type="EMBL" id="MFD1177826.1"/>
    </source>
</evidence>
<feature type="transmembrane region" description="Helical" evidence="1">
    <location>
        <begin position="6"/>
        <end position="24"/>
    </location>
</feature>
<keyword evidence="1" id="KW-0472">Membrane</keyword>
<evidence type="ECO:0000256" key="1">
    <source>
        <dbReference type="SAM" id="Phobius"/>
    </source>
</evidence>
<keyword evidence="1" id="KW-1133">Transmembrane helix</keyword>
<gene>
    <name evidence="2" type="ORF">ACFQ3W_16170</name>
</gene>
<sequence>MKNRLIPLVIIAFLVLVSIYWGGYRTNGLSAARANSFVPKDAILLDQVDYNWGKVYIFNSKEKSVTAISNKKFSFLWVSRASTYFFHNSDPVKTIGGVTIAEEEEQATVFNSN</sequence>
<evidence type="ECO:0008006" key="4">
    <source>
        <dbReference type="Google" id="ProtNLM"/>
    </source>
</evidence>
<keyword evidence="3" id="KW-1185">Reference proteome</keyword>
<dbReference type="EMBL" id="JBHTLM010000012">
    <property type="protein sequence ID" value="MFD1177826.1"/>
    <property type="molecule type" value="Genomic_DNA"/>
</dbReference>
<proteinExistence type="predicted"/>
<organism evidence="2 3">
    <name type="scientific">Paenibacillus puldeungensis</name>
    <dbReference type="NCBI Taxonomy" id="696536"/>
    <lineage>
        <taxon>Bacteria</taxon>
        <taxon>Bacillati</taxon>
        <taxon>Bacillota</taxon>
        <taxon>Bacilli</taxon>
        <taxon>Bacillales</taxon>
        <taxon>Paenibacillaceae</taxon>
        <taxon>Paenibacillus</taxon>
    </lineage>
</organism>
<evidence type="ECO:0000313" key="3">
    <source>
        <dbReference type="Proteomes" id="UP001597262"/>
    </source>
</evidence>
<name>A0ABW3S0A7_9BACL</name>
<protein>
    <recommendedName>
        <fullName evidence="4">DUF3139 domain-containing protein</fullName>
    </recommendedName>
</protein>
<accession>A0ABW3S0A7</accession>